<dbReference type="SUPFAM" id="SSF90229">
    <property type="entry name" value="CCCH zinc finger"/>
    <property type="match status" value="1"/>
</dbReference>
<evidence type="ECO:0000256" key="3">
    <source>
        <dbReference type="ARBA" id="ARBA00022833"/>
    </source>
</evidence>
<dbReference type="AlphaFoldDB" id="A0AAE9WH34"/>
<protein>
    <submittedName>
        <fullName evidence="7">Zf-CCCH type zinc finger protein</fullName>
    </submittedName>
</protein>
<dbReference type="GO" id="GO:0008270">
    <property type="term" value="F:zinc ion binding"/>
    <property type="evidence" value="ECO:0007669"/>
    <property type="project" value="UniProtKB-KW"/>
</dbReference>
<feature type="region of interest" description="Disordered" evidence="5">
    <location>
        <begin position="162"/>
        <end position="192"/>
    </location>
</feature>
<feature type="compositionally biased region" description="Polar residues" evidence="5">
    <location>
        <begin position="511"/>
        <end position="546"/>
    </location>
</feature>
<feature type="region of interest" description="Disordered" evidence="5">
    <location>
        <begin position="1"/>
        <end position="29"/>
    </location>
</feature>
<dbReference type="KEGG" id="som:SOMG_04915"/>
<feature type="zinc finger region" description="C3H1-type" evidence="4">
    <location>
        <begin position="73"/>
        <end position="99"/>
    </location>
</feature>
<dbReference type="PANTHER" id="PTHR11224:SF58">
    <property type="entry name" value="C3H1-TYPE DOMAIN-CONTAINING PROTEIN"/>
    <property type="match status" value="1"/>
</dbReference>
<feature type="region of interest" description="Disordered" evidence="5">
    <location>
        <begin position="446"/>
        <end position="465"/>
    </location>
</feature>
<gene>
    <name evidence="7" type="ORF">SOMG_04915</name>
</gene>
<dbReference type="GO" id="GO:0000209">
    <property type="term" value="P:protein polyubiquitination"/>
    <property type="evidence" value="ECO:0007669"/>
    <property type="project" value="InterPro"/>
</dbReference>
<dbReference type="EMBL" id="CP115613">
    <property type="protein sequence ID" value="WBW74811.1"/>
    <property type="molecule type" value="Genomic_DNA"/>
</dbReference>
<dbReference type="Proteomes" id="UP001212411">
    <property type="component" value="Chromosome 3"/>
</dbReference>
<feature type="domain" description="C3H1-type" evidence="6">
    <location>
        <begin position="45"/>
        <end position="72"/>
    </location>
</feature>
<feature type="compositionally biased region" description="Low complexity" evidence="5">
    <location>
        <begin position="237"/>
        <end position="247"/>
    </location>
</feature>
<evidence type="ECO:0000256" key="2">
    <source>
        <dbReference type="ARBA" id="ARBA00022771"/>
    </source>
</evidence>
<evidence type="ECO:0000256" key="5">
    <source>
        <dbReference type="SAM" id="MobiDB-lite"/>
    </source>
</evidence>
<feature type="compositionally biased region" description="Basic and acidic residues" evidence="5">
    <location>
        <begin position="14"/>
        <end position="26"/>
    </location>
</feature>
<dbReference type="SMART" id="SM00356">
    <property type="entry name" value="ZnF_C3H1"/>
    <property type="match status" value="2"/>
</dbReference>
<dbReference type="PANTHER" id="PTHR11224">
    <property type="entry name" value="MAKORIN-RELATED"/>
    <property type="match status" value="1"/>
</dbReference>
<evidence type="ECO:0000313" key="8">
    <source>
        <dbReference type="Proteomes" id="UP001212411"/>
    </source>
</evidence>
<evidence type="ECO:0000256" key="1">
    <source>
        <dbReference type="ARBA" id="ARBA00022723"/>
    </source>
</evidence>
<dbReference type="InterPro" id="IPR036855">
    <property type="entry name" value="Znf_CCCH_sf"/>
</dbReference>
<feature type="region of interest" description="Disordered" evidence="5">
    <location>
        <begin position="237"/>
        <end position="257"/>
    </location>
</feature>
<feature type="compositionally biased region" description="Low complexity" evidence="5">
    <location>
        <begin position="167"/>
        <end position="192"/>
    </location>
</feature>
<feature type="compositionally biased region" description="Acidic residues" evidence="5">
    <location>
        <begin position="547"/>
        <end position="557"/>
    </location>
</feature>
<feature type="compositionally biased region" description="Polar residues" evidence="5">
    <location>
        <begin position="447"/>
        <end position="458"/>
    </location>
</feature>
<feature type="compositionally biased region" description="Polar residues" evidence="5">
    <location>
        <begin position="1"/>
        <end position="13"/>
    </location>
</feature>
<feature type="region of interest" description="Disordered" evidence="5">
    <location>
        <begin position="511"/>
        <end position="557"/>
    </location>
</feature>
<keyword evidence="1 4" id="KW-0479">Metal-binding</keyword>
<dbReference type="GO" id="GO:0061630">
    <property type="term" value="F:ubiquitin protein ligase activity"/>
    <property type="evidence" value="ECO:0007669"/>
    <property type="project" value="InterPro"/>
</dbReference>
<feature type="domain" description="C3H1-type" evidence="6">
    <location>
        <begin position="73"/>
        <end position="99"/>
    </location>
</feature>
<dbReference type="Gene3D" id="4.10.1000.10">
    <property type="entry name" value="Zinc finger, CCCH-type"/>
    <property type="match status" value="1"/>
</dbReference>
<organism evidence="7 8">
    <name type="scientific">Schizosaccharomyces osmophilus</name>
    <dbReference type="NCBI Taxonomy" id="2545709"/>
    <lineage>
        <taxon>Eukaryota</taxon>
        <taxon>Fungi</taxon>
        <taxon>Dikarya</taxon>
        <taxon>Ascomycota</taxon>
        <taxon>Taphrinomycotina</taxon>
        <taxon>Schizosaccharomycetes</taxon>
        <taxon>Schizosaccharomycetales</taxon>
        <taxon>Schizosaccharomycetaceae</taxon>
        <taxon>Schizosaccharomyces</taxon>
    </lineage>
</organism>
<sequence>MITMSIAPSASSATDKRMERPLDNRKAVKSPMPKIAQDHVAPVKNLQHVPCKFFRHGTCTAGENCPFSHSLETERPVCKYHLKGNCKFGSKCALSHSLPVNDSAIPSGLSETNPPPNHLPFGNSMKHMPSSSISSSFPQKIQRTAFDQMDLKGSIGMKSNLLNPGFSASPPSLPPFSHSPGRSSTSSYLNNLTSTQPLLGTANHGKQLDDYSTDINSGLASSMNGVSIASSLATSPSSFSAASSASSNNLNGSKGLLHQQMNNENNRDYMIRHPSLLTTYANRPSSEKTTSLSKLPAELVKPNAPLQSPQLNGKVNSNLPKHRPSVNPSLTGIQLSSGATRRYAVRSNSYADAFPSVVSTSLPNRVDLNHQMDMSDDEQRYLNTPMGSFDEPFLGSSPVGKTSSSMKQLSAPLSMMSPTLPSRSTANTLQNSRFGAYFSKSKYVDTNAGSTKSTTPQQAGVAGAPMKMPSSFGVREESVFSSPINELTRPQQLARLKSEPIFRAGSVSPVTTGGINESKNDYTLSPGSNGLSRVSVANTSPAWNSTLEEETTFQMDD</sequence>
<dbReference type="PROSITE" id="PS50103">
    <property type="entry name" value="ZF_C3H1"/>
    <property type="match status" value="2"/>
</dbReference>
<proteinExistence type="predicted"/>
<accession>A0AAE9WH34</accession>
<dbReference type="RefSeq" id="XP_056039054.1">
    <property type="nucleotide sequence ID" value="XM_056183691.1"/>
</dbReference>
<evidence type="ECO:0000259" key="6">
    <source>
        <dbReference type="PROSITE" id="PS50103"/>
    </source>
</evidence>
<keyword evidence="3 4" id="KW-0862">Zinc</keyword>
<name>A0AAE9WH34_9SCHI</name>
<feature type="zinc finger region" description="C3H1-type" evidence="4">
    <location>
        <begin position="45"/>
        <end position="72"/>
    </location>
</feature>
<dbReference type="GeneID" id="80878380"/>
<keyword evidence="8" id="KW-1185">Reference proteome</keyword>
<evidence type="ECO:0000313" key="7">
    <source>
        <dbReference type="EMBL" id="WBW74811.1"/>
    </source>
</evidence>
<dbReference type="InterPro" id="IPR000571">
    <property type="entry name" value="Znf_CCCH"/>
</dbReference>
<evidence type="ECO:0000256" key="4">
    <source>
        <dbReference type="PROSITE-ProRule" id="PRU00723"/>
    </source>
</evidence>
<dbReference type="InterPro" id="IPR045072">
    <property type="entry name" value="MKRN-like"/>
</dbReference>
<keyword evidence="2 4" id="KW-0863">Zinc-finger</keyword>
<reference evidence="7 8" key="1">
    <citation type="journal article" date="2023" name="G3 (Bethesda)">
        <title>A high-quality reference genome for the fission yeast Schizosaccharomyces osmophilus.</title>
        <authorList>
            <person name="Jia G.S."/>
            <person name="Zhang W.C."/>
            <person name="Liang Y."/>
            <person name="Liu X.H."/>
            <person name="Rhind N."/>
            <person name="Pidoux A."/>
            <person name="Brysch-Herzberg M."/>
            <person name="Du L.L."/>
        </authorList>
    </citation>
    <scope>NUCLEOTIDE SEQUENCE [LARGE SCALE GENOMIC DNA]</scope>
    <source>
        <strain evidence="7 8">CBS 15793</strain>
    </source>
</reference>
<dbReference type="Pfam" id="PF00642">
    <property type="entry name" value="zf-CCCH"/>
    <property type="match status" value="2"/>
</dbReference>